<sequence>MGGESAQKSTREVSAMIKQGFIPDTTLSFSPSRTFSPPPSTTRPTHTHTQTLFDMMSEDNKFSDHKRRQMHDRLAGLLAEPALRGGDVRVAVVGRDGLRVSMEARKTVLADKSRFFAEKFRCDGAFSHSVEISDCDDVQVYVEAVVLMHCHDLKLRLRQMCQGVPKILSLLKVSAAIMFDLGVLSCLEYLETIPWTEDEQEEVMSQLEHLQLHDPASEVLLRVSSDPSTADSADDIFLNLLSGVLQAKDDKARREMKALLSRLFKENASNDSSILDVSKDTLYHLCHKCISSLLLCLSEATLDGDERPDRAVIMADITREADNIQWIVDILIGKKMGDEFVKIWADQKELAALHSKVPTVYRHEISRITAQLCIGIGRGHILVPKEIRFSLLSTWLEALYDDFGWMRRASRAVDKKLVEDGLSQTILTLPLLQQQTVLLNWFDRFLNKGDDCPNIQKAFEIWWRRAFIRQYSAEPDNSQLQIALSDYRS</sequence>
<dbReference type="Gramene" id="C.cajan_21437.t">
    <property type="protein sequence ID" value="C.cajan_21437.t"/>
    <property type="gene ID" value="C.cajan_21437"/>
</dbReference>
<dbReference type="GO" id="GO:0016567">
    <property type="term" value="P:protein ubiquitination"/>
    <property type="evidence" value="ECO:0007669"/>
    <property type="project" value="UniProtKB-UniPathway"/>
</dbReference>
<dbReference type="OMA" id="SHMVEIS"/>
<accession>A0A151TN72</accession>
<feature type="domain" description="At3g05675-like ankyrin-like" evidence="5">
    <location>
        <begin position="230"/>
        <end position="469"/>
    </location>
</feature>
<name>A0A151TN72_CAJCA</name>
<feature type="region of interest" description="Disordered" evidence="4">
    <location>
        <begin position="24"/>
        <end position="47"/>
    </location>
</feature>
<dbReference type="OrthoDB" id="2014231at2759"/>
<dbReference type="UniPathway" id="UPA00143"/>
<proteinExistence type="predicted"/>
<keyword evidence="3" id="KW-0833">Ubl conjugation pathway</keyword>
<evidence type="ECO:0000256" key="2">
    <source>
        <dbReference type="ARBA" id="ARBA00004906"/>
    </source>
</evidence>
<dbReference type="InterPro" id="IPR058039">
    <property type="entry name" value="At3g05675-like_ankyrin"/>
</dbReference>
<dbReference type="Pfam" id="PF25553">
    <property type="entry name" value="BTB-POZ_ANK-like"/>
    <property type="match status" value="1"/>
</dbReference>
<evidence type="ECO:0000259" key="5">
    <source>
        <dbReference type="Pfam" id="PF25553"/>
    </source>
</evidence>
<organism evidence="6 7">
    <name type="scientific">Cajanus cajan</name>
    <name type="common">Pigeon pea</name>
    <name type="synonym">Cajanus indicus</name>
    <dbReference type="NCBI Taxonomy" id="3821"/>
    <lineage>
        <taxon>Eukaryota</taxon>
        <taxon>Viridiplantae</taxon>
        <taxon>Streptophyta</taxon>
        <taxon>Embryophyta</taxon>
        <taxon>Tracheophyta</taxon>
        <taxon>Spermatophyta</taxon>
        <taxon>Magnoliopsida</taxon>
        <taxon>eudicotyledons</taxon>
        <taxon>Gunneridae</taxon>
        <taxon>Pentapetalae</taxon>
        <taxon>rosids</taxon>
        <taxon>fabids</taxon>
        <taxon>Fabales</taxon>
        <taxon>Fabaceae</taxon>
        <taxon>Papilionoideae</taxon>
        <taxon>50 kb inversion clade</taxon>
        <taxon>NPAAA clade</taxon>
        <taxon>indigoferoid/millettioid clade</taxon>
        <taxon>Phaseoleae</taxon>
        <taxon>Cajanus</taxon>
    </lineage>
</organism>
<evidence type="ECO:0000256" key="4">
    <source>
        <dbReference type="SAM" id="MobiDB-lite"/>
    </source>
</evidence>
<gene>
    <name evidence="6" type="ORF">KK1_022072</name>
</gene>
<dbReference type="AlphaFoldDB" id="A0A151TN72"/>
<dbReference type="STRING" id="3821.A0A151TN72"/>
<dbReference type="PANTHER" id="PTHR31060:SF32">
    <property type="entry name" value="BTB_POZ DOMAIN PLANT PROTEIN"/>
    <property type="match status" value="1"/>
</dbReference>
<dbReference type="InterPro" id="IPR038920">
    <property type="entry name" value="At3g05675-like"/>
</dbReference>
<comment type="function">
    <text evidence="1">May act as a substrate-specific adapter of an E3 ubiquitin-protein ligase complex (CUL3-RBX1-BTB) which mediates the ubiquitination and subsequent proteasomal degradation of target proteins.</text>
</comment>
<dbReference type="PANTHER" id="PTHR31060">
    <property type="entry name" value="OSJNBA0011J08.25 PROTEIN-RELATED"/>
    <property type="match status" value="1"/>
</dbReference>
<keyword evidence="7" id="KW-1185">Reference proteome</keyword>
<evidence type="ECO:0000256" key="3">
    <source>
        <dbReference type="ARBA" id="ARBA00022786"/>
    </source>
</evidence>
<evidence type="ECO:0000313" key="6">
    <source>
        <dbReference type="EMBL" id="KYP68446.1"/>
    </source>
</evidence>
<reference evidence="6 7" key="1">
    <citation type="journal article" date="2012" name="Nat. Biotechnol.">
        <title>Draft genome sequence of pigeonpea (Cajanus cajan), an orphan legume crop of resource-poor farmers.</title>
        <authorList>
            <person name="Varshney R.K."/>
            <person name="Chen W."/>
            <person name="Li Y."/>
            <person name="Bharti A.K."/>
            <person name="Saxena R.K."/>
            <person name="Schlueter J.A."/>
            <person name="Donoghue M.T."/>
            <person name="Azam S."/>
            <person name="Fan G."/>
            <person name="Whaley A.M."/>
            <person name="Farmer A.D."/>
            <person name="Sheridan J."/>
            <person name="Iwata A."/>
            <person name="Tuteja R."/>
            <person name="Penmetsa R.V."/>
            <person name="Wu W."/>
            <person name="Upadhyaya H.D."/>
            <person name="Yang S.P."/>
            <person name="Shah T."/>
            <person name="Saxena K.B."/>
            <person name="Michael T."/>
            <person name="McCombie W.R."/>
            <person name="Yang B."/>
            <person name="Zhang G."/>
            <person name="Yang H."/>
            <person name="Wang J."/>
            <person name="Spillane C."/>
            <person name="Cook D.R."/>
            <person name="May G.D."/>
            <person name="Xu X."/>
            <person name="Jackson S.A."/>
        </authorList>
    </citation>
    <scope>NUCLEOTIDE SEQUENCE [LARGE SCALE GENOMIC DNA]</scope>
    <source>
        <strain evidence="7">cv. Asha</strain>
    </source>
</reference>
<evidence type="ECO:0000313" key="7">
    <source>
        <dbReference type="Proteomes" id="UP000075243"/>
    </source>
</evidence>
<feature type="compositionally biased region" description="Low complexity" evidence="4">
    <location>
        <begin position="25"/>
        <end position="35"/>
    </location>
</feature>
<comment type="pathway">
    <text evidence="2">Protein modification; protein ubiquitination.</text>
</comment>
<dbReference type="EMBL" id="CM003606">
    <property type="protein sequence ID" value="KYP68446.1"/>
    <property type="molecule type" value="Genomic_DNA"/>
</dbReference>
<protein>
    <recommendedName>
        <fullName evidence="5">At3g05675-like ankyrin-like domain-containing protein</fullName>
    </recommendedName>
</protein>
<dbReference type="Proteomes" id="UP000075243">
    <property type="component" value="Chromosome 4"/>
</dbReference>
<evidence type="ECO:0000256" key="1">
    <source>
        <dbReference type="ARBA" id="ARBA00002668"/>
    </source>
</evidence>